<dbReference type="InterPro" id="IPR025665">
    <property type="entry name" value="Beta-barrel_OMP_2"/>
</dbReference>
<reference evidence="2" key="2">
    <citation type="journal article" date="2024" name="Antonie Van Leeuwenhoek">
        <title>Roseihalotalea indica gen. nov., sp. nov., a halophilic Bacteroidetes from mesopelagic Southwest Indian Ocean with higher carbohydrate metabolic potential.</title>
        <authorList>
            <person name="Chen B."/>
            <person name="Zhang M."/>
            <person name="Lin D."/>
            <person name="Ye J."/>
            <person name="Tang K."/>
        </authorList>
    </citation>
    <scope>NUCLEOTIDE SEQUENCE</scope>
    <source>
        <strain evidence="2">TK19036</strain>
    </source>
</reference>
<dbReference type="Pfam" id="PF13568">
    <property type="entry name" value="OMP_b-brl_2"/>
    <property type="match status" value="1"/>
</dbReference>
<protein>
    <submittedName>
        <fullName evidence="2">Porin family protein</fullName>
    </submittedName>
</protein>
<sequence length="218" mass="23760">MKTAHPLFLRILAIALLTFPLLSYAQVNEDSRIGIKAGVNLSNFYSSEIDDQNARIGFNAGIFTELALNDLVSVQPELLFSTRGNQRTYGDDGGVADDFDIEGDVRFNLFYVDLPILLKLSLADVINIHAGPYISYLLGANITTEGDLIPDGTEDLDRDNFNTWDFGLAVGLGLDLNAVTIGLRYNLGLNEIANSTEADLLLDDVKNSLLQAYVAVGL</sequence>
<reference evidence="2" key="1">
    <citation type="journal article" date="2023" name="Comput. Struct. Biotechnol. J.">
        <title>Discovery of a novel marine Bacteroidetes with a rich repertoire of carbohydrate-active enzymes.</title>
        <authorList>
            <person name="Chen B."/>
            <person name="Liu G."/>
            <person name="Chen Q."/>
            <person name="Wang H."/>
            <person name="Liu L."/>
            <person name="Tang K."/>
        </authorList>
    </citation>
    <scope>NUCLEOTIDE SEQUENCE</scope>
    <source>
        <strain evidence="2">TK19036</strain>
    </source>
</reference>
<organism evidence="2">
    <name type="scientific">Roseihalotalea indica</name>
    <dbReference type="NCBI Taxonomy" id="2867963"/>
    <lineage>
        <taxon>Bacteria</taxon>
        <taxon>Pseudomonadati</taxon>
        <taxon>Bacteroidota</taxon>
        <taxon>Cytophagia</taxon>
        <taxon>Cytophagales</taxon>
        <taxon>Catalimonadaceae</taxon>
        <taxon>Roseihalotalea</taxon>
    </lineage>
</organism>
<gene>
    <name evidence="2" type="ORF">K4G66_02390</name>
</gene>
<dbReference type="EMBL" id="CP120682">
    <property type="protein sequence ID" value="WKN37558.1"/>
    <property type="molecule type" value="Genomic_DNA"/>
</dbReference>
<feature type="domain" description="Outer membrane protein beta-barrel" evidence="1">
    <location>
        <begin position="25"/>
        <end position="193"/>
    </location>
</feature>
<dbReference type="AlphaFoldDB" id="A0AA49GNN8"/>
<name>A0AA49GNN8_9BACT</name>
<evidence type="ECO:0000259" key="1">
    <source>
        <dbReference type="Pfam" id="PF13568"/>
    </source>
</evidence>
<proteinExistence type="predicted"/>
<evidence type="ECO:0000313" key="2">
    <source>
        <dbReference type="EMBL" id="WKN37558.1"/>
    </source>
</evidence>
<accession>A0AA49GNN8</accession>